<evidence type="ECO:0000256" key="5">
    <source>
        <dbReference type="ARBA" id="ARBA00030087"/>
    </source>
</evidence>
<name>A0AAV2HQD6_LYMST</name>
<dbReference type="PANTHER" id="PTHR46458">
    <property type="entry name" value="BLR2807 PROTEIN"/>
    <property type="match status" value="1"/>
</dbReference>
<dbReference type="Gene3D" id="1.10.490.10">
    <property type="entry name" value="Globins"/>
    <property type="match status" value="1"/>
</dbReference>
<dbReference type="GO" id="GO:0020037">
    <property type="term" value="F:heme binding"/>
    <property type="evidence" value="ECO:0007669"/>
    <property type="project" value="InterPro"/>
</dbReference>
<dbReference type="GO" id="GO:0019825">
    <property type="term" value="F:oxygen binding"/>
    <property type="evidence" value="ECO:0007669"/>
    <property type="project" value="InterPro"/>
</dbReference>
<protein>
    <recommendedName>
        <fullName evidence="1">Globin</fullName>
    </recommendedName>
    <alternativeName>
        <fullName evidence="5">Myoglobin</fullName>
    </alternativeName>
</protein>
<keyword evidence="3" id="KW-0479">Metal-binding</keyword>
<dbReference type="InterPro" id="IPR050532">
    <property type="entry name" value="Globin-like_OT"/>
</dbReference>
<dbReference type="EMBL" id="CAXITT010000225">
    <property type="protein sequence ID" value="CAL1536302.1"/>
    <property type="molecule type" value="Genomic_DNA"/>
</dbReference>
<dbReference type="PROSITE" id="PS01033">
    <property type="entry name" value="GLOBIN"/>
    <property type="match status" value="1"/>
</dbReference>
<dbReference type="InterPro" id="IPR000971">
    <property type="entry name" value="Globin"/>
</dbReference>
<evidence type="ECO:0000313" key="9">
    <source>
        <dbReference type="EMBL" id="CAL1536302.1"/>
    </source>
</evidence>
<dbReference type="GO" id="GO:0046872">
    <property type="term" value="F:metal ion binding"/>
    <property type="evidence" value="ECO:0007669"/>
    <property type="project" value="UniProtKB-KW"/>
</dbReference>
<evidence type="ECO:0000256" key="1">
    <source>
        <dbReference type="ARBA" id="ARBA00013895"/>
    </source>
</evidence>
<dbReference type="AlphaFoldDB" id="A0AAV2HQD6"/>
<sequence>MAEGVNANNCAGGHALGPNQTVSDPRLPLSPMQIFKLKKNWKGVKRRLEDTGVEMLVRLFRLEPSTQVQFKNIRHLESEDKLRMSEELEKHAGKMMASLDDIVNNIDDVDYAMDKISKVAQQHEQFQGFTAQQFLLMEQPFLDSVRIILDDRYTENMDTIYRILIKFILSNLVKAAR</sequence>
<feature type="domain" description="Globin" evidence="8">
    <location>
        <begin position="28"/>
        <end position="177"/>
    </location>
</feature>
<feature type="region of interest" description="Disordered" evidence="7">
    <location>
        <begin position="1"/>
        <end position="24"/>
    </location>
</feature>
<accession>A0AAV2HQD6</accession>
<evidence type="ECO:0000259" key="8">
    <source>
        <dbReference type="PROSITE" id="PS01033"/>
    </source>
</evidence>
<keyword evidence="10" id="KW-1185">Reference proteome</keyword>
<organism evidence="9 10">
    <name type="scientific">Lymnaea stagnalis</name>
    <name type="common">Great pond snail</name>
    <name type="synonym">Helix stagnalis</name>
    <dbReference type="NCBI Taxonomy" id="6523"/>
    <lineage>
        <taxon>Eukaryota</taxon>
        <taxon>Metazoa</taxon>
        <taxon>Spiralia</taxon>
        <taxon>Lophotrochozoa</taxon>
        <taxon>Mollusca</taxon>
        <taxon>Gastropoda</taxon>
        <taxon>Heterobranchia</taxon>
        <taxon>Euthyneura</taxon>
        <taxon>Panpulmonata</taxon>
        <taxon>Hygrophila</taxon>
        <taxon>Lymnaeoidea</taxon>
        <taxon>Lymnaeidae</taxon>
        <taxon>Lymnaea</taxon>
    </lineage>
</organism>
<reference evidence="9 10" key="1">
    <citation type="submission" date="2024-04" db="EMBL/GenBank/DDBJ databases">
        <authorList>
            <consortium name="Genoscope - CEA"/>
            <person name="William W."/>
        </authorList>
    </citation>
    <scope>NUCLEOTIDE SEQUENCE [LARGE SCALE GENOMIC DNA]</scope>
</reference>
<dbReference type="Pfam" id="PF00042">
    <property type="entry name" value="Globin"/>
    <property type="match status" value="1"/>
</dbReference>
<evidence type="ECO:0000256" key="6">
    <source>
        <dbReference type="RuleBase" id="RU000356"/>
    </source>
</evidence>
<dbReference type="Proteomes" id="UP001497497">
    <property type="component" value="Unassembled WGS sequence"/>
</dbReference>
<gene>
    <name evidence="9" type="ORF">GSLYS_00010215001</name>
</gene>
<evidence type="ECO:0000256" key="3">
    <source>
        <dbReference type="ARBA" id="ARBA00022723"/>
    </source>
</evidence>
<dbReference type="PANTHER" id="PTHR46458:SF5">
    <property type="entry name" value="GLOBIN FAMILY PROFILE DOMAIN-CONTAINING PROTEIN"/>
    <property type="match status" value="1"/>
</dbReference>
<dbReference type="InterPro" id="IPR012292">
    <property type="entry name" value="Globin/Proto"/>
</dbReference>
<evidence type="ECO:0000256" key="4">
    <source>
        <dbReference type="ARBA" id="ARBA00023004"/>
    </source>
</evidence>
<evidence type="ECO:0000256" key="7">
    <source>
        <dbReference type="SAM" id="MobiDB-lite"/>
    </source>
</evidence>
<keyword evidence="6" id="KW-0813">Transport</keyword>
<keyword evidence="2 6" id="KW-0349">Heme</keyword>
<keyword evidence="6" id="KW-0561">Oxygen transport</keyword>
<comment type="similarity">
    <text evidence="6">Belongs to the globin family.</text>
</comment>
<comment type="caution">
    <text evidence="9">The sequence shown here is derived from an EMBL/GenBank/DDBJ whole genome shotgun (WGS) entry which is preliminary data.</text>
</comment>
<dbReference type="SUPFAM" id="SSF46458">
    <property type="entry name" value="Globin-like"/>
    <property type="match status" value="1"/>
</dbReference>
<dbReference type="InterPro" id="IPR009050">
    <property type="entry name" value="Globin-like_sf"/>
</dbReference>
<keyword evidence="4" id="KW-0408">Iron</keyword>
<evidence type="ECO:0000256" key="2">
    <source>
        <dbReference type="ARBA" id="ARBA00022617"/>
    </source>
</evidence>
<proteinExistence type="inferred from homology"/>
<dbReference type="GO" id="GO:0005344">
    <property type="term" value="F:oxygen carrier activity"/>
    <property type="evidence" value="ECO:0007669"/>
    <property type="project" value="UniProtKB-KW"/>
</dbReference>
<evidence type="ECO:0000313" key="10">
    <source>
        <dbReference type="Proteomes" id="UP001497497"/>
    </source>
</evidence>